<feature type="domain" description="Helicase HerA central" evidence="1">
    <location>
        <begin position="155"/>
        <end position="399"/>
    </location>
</feature>
<dbReference type="InterPro" id="IPR027417">
    <property type="entry name" value="P-loop_NTPase"/>
</dbReference>
<accession>A0A1L9QLM0</accession>
<comment type="caution">
    <text evidence="2">The sequence shown here is derived from an EMBL/GenBank/DDBJ whole genome shotgun (WGS) entry which is preliminary data.</text>
</comment>
<dbReference type="Pfam" id="PF01935">
    <property type="entry name" value="DUF87"/>
    <property type="match status" value="1"/>
</dbReference>
<evidence type="ECO:0000313" key="3">
    <source>
        <dbReference type="Proteomes" id="UP000183940"/>
    </source>
</evidence>
<sequence length="548" mass="62106">MTKADFGVLYGQKTTEDALLIYSSYEDAKASPQTGDFIVLTPKDESGTKYLARVEAEIYDEDPIFKSQDKTLIAVHYARIAERELSERDKQKMFSYTYKVRILGTFTDCGTKIEFTTAVRKLPTVSYMARHLNKREIDSIINKTNENGVEIGYLCVGETIFNEKGPILFDINKLCNKRTMVFAQSGFGKTNLVKVILYHMTRDRGYGKLIFDLNGEYFLRGTSTYGLGDINDTYIRENTVVYTDKKLPDAYKEGFIFGGKVKLNMHTNLSVGDILSFGTGFSEVMKSFLLYLDEDGVSNFVENIDNYVNEPSNLYRDFSLFFGQQKKGNTKEDTSARKTIMAIRKRVRHLIDEGNLHSKSSNLKNDIFNHLKDGKTVIIDLSLKDNMDAGIISTILVRKLFQHNKEKFTSDNSDEVIKSVIFVEEAQNVLSEEFVRSNANPFVRVAKEGRKFGLGLVAITQRPSAISEEIRTQAENFFALHMGNSDDIKALIKSNINYDGVIASFIQKETIAGNLYMVSSDQAFALPVRVTEFEKLVSSKVYQELKFS</sequence>
<organism evidence="2 3">
    <name type="scientific">Roseofilum reptotaenium AO1-A</name>
    <dbReference type="NCBI Taxonomy" id="1925591"/>
    <lineage>
        <taxon>Bacteria</taxon>
        <taxon>Bacillati</taxon>
        <taxon>Cyanobacteriota</taxon>
        <taxon>Cyanophyceae</taxon>
        <taxon>Desertifilales</taxon>
        <taxon>Desertifilaceae</taxon>
        <taxon>Roseofilum</taxon>
    </lineage>
</organism>
<dbReference type="EMBL" id="MLAW01000050">
    <property type="protein sequence ID" value="OJJ19786.1"/>
    <property type="molecule type" value="Genomic_DNA"/>
</dbReference>
<evidence type="ECO:0000313" key="2">
    <source>
        <dbReference type="EMBL" id="OJJ19786.1"/>
    </source>
</evidence>
<dbReference type="AlphaFoldDB" id="A0A1L9QLM0"/>
<gene>
    <name evidence="2" type="ORF">BI308_21340</name>
</gene>
<dbReference type="PANTHER" id="PTHR42957">
    <property type="entry name" value="HELICASE MJ1565-RELATED"/>
    <property type="match status" value="1"/>
</dbReference>
<proteinExistence type="predicted"/>
<dbReference type="SUPFAM" id="SSF52540">
    <property type="entry name" value="P-loop containing nucleoside triphosphate hydrolases"/>
    <property type="match status" value="1"/>
</dbReference>
<name>A0A1L9QLM0_9CYAN</name>
<dbReference type="InterPro" id="IPR008571">
    <property type="entry name" value="HerA-like"/>
</dbReference>
<reference evidence="2" key="1">
    <citation type="submission" date="2016-10" db="EMBL/GenBank/DDBJ databases">
        <title>CRISPR-Cas defence system in Roseofilum reptotaenium: evidence of a bacteriophage-cyanobacterium arms race in the coral black band disease.</title>
        <authorList>
            <person name="Buerger P."/>
            <person name="Wood-Charlson E.M."/>
            <person name="Weynberg K.D."/>
            <person name="Willis B."/>
            <person name="Van Oppen M.J."/>
        </authorList>
    </citation>
    <scope>NUCLEOTIDE SEQUENCE [LARGE SCALE GENOMIC DNA]</scope>
    <source>
        <strain evidence="2">AO1-A</strain>
    </source>
</reference>
<keyword evidence="3" id="KW-1185">Reference proteome</keyword>
<protein>
    <recommendedName>
        <fullName evidence="1">Helicase HerA central domain-containing protein</fullName>
    </recommendedName>
</protein>
<dbReference type="InterPro" id="IPR002789">
    <property type="entry name" value="HerA_central"/>
</dbReference>
<evidence type="ECO:0000259" key="1">
    <source>
        <dbReference type="Pfam" id="PF01935"/>
    </source>
</evidence>
<dbReference type="Proteomes" id="UP000183940">
    <property type="component" value="Unassembled WGS sequence"/>
</dbReference>
<dbReference type="PANTHER" id="PTHR42957:SF1">
    <property type="entry name" value="HELICASE MJ1565-RELATED"/>
    <property type="match status" value="1"/>
</dbReference>
<dbReference type="STRING" id="1925591.BI308_21340"/>
<dbReference type="Gene3D" id="3.40.50.300">
    <property type="entry name" value="P-loop containing nucleotide triphosphate hydrolases"/>
    <property type="match status" value="2"/>
</dbReference>